<evidence type="ECO:0000256" key="1">
    <source>
        <dbReference type="ARBA" id="ARBA00006484"/>
    </source>
</evidence>
<comment type="similarity">
    <text evidence="1">Belongs to the short-chain dehydrogenases/reductases (SDR) family.</text>
</comment>
<dbReference type="EMBL" id="JAZHXI010000010">
    <property type="protein sequence ID" value="KAL2067495.1"/>
    <property type="molecule type" value="Genomic_DNA"/>
</dbReference>
<evidence type="ECO:0000313" key="4">
    <source>
        <dbReference type="EMBL" id="KAL2067495.1"/>
    </source>
</evidence>
<organism evidence="4 5">
    <name type="scientific">Oculimacula yallundae</name>
    <dbReference type="NCBI Taxonomy" id="86028"/>
    <lineage>
        <taxon>Eukaryota</taxon>
        <taxon>Fungi</taxon>
        <taxon>Dikarya</taxon>
        <taxon>Ascomycota</taxon>
        <taxon>Pezizomycotina</taxon>
        <taxon>Leotiomycetes</taxon>
        <taxon>Helotiales</taxon>
        <taxon>Ploettnerulaceae</taxon>
        <taxon>Oculimacula</taxon>
    </lineage>
</organism>
<evidence type="ECO:0000256" key="3">
    <source>
        <dbReference type="SAM" id="MobiDB-lite"/>
    </source>
</evidence>
<sequence>MAPSISRLNSASAAPQKNFADTLSMADKRSSSGKTVFITGGATGIGQASAISFAAAGAIRIAIADHIEATTTRTRALQAAVDAAQPPPDVMVLKIDFRDAQSIEAGLGQVRARWGHVDILINNPGNPSEPRARSQSLTIADTESSRTTEESHIKGAFSLARDLFPLLLQGTDRTVVNVTSIGVSVAKQSTSKDQLSTRSILSLSEDFVLACGKEGILVFSMLAGPKTMHEKSRFGNDELYSSDEKLSMQAIFSSR</sequence>
<dbReference type="PANTHER" id="PTHR42760:SF37">
    <property type="entry name" value="CLAVALDEHYDE DEHYDROGENASE"/>
    <property type="match status" value="1"/>
</dbReference>
<dbReference type="Pfam" id="PF00106">
    <property type="entry name" value="adh_short"/>
    <property type="match status" value="1"/>
</dbReference>
<proteinExistence type="inferred from homology"/>
<evidence type="ECO:0000256" key="2">
    <source>
        <dbReference type="ARBA" id="ARBA00023002"/>
    </source>
</evidence>
<protein>
    <submittedName>
        <fullName evidence="4">Uncharacterized protein</fullName>
    </submittedName>
</protein>
<evidence type="ECO:0000313" key="5">
    <source>
        <dbReference type="Proteomes" id="UP001595075"/>
    </source>
</evidence>
<dbReference type="PRINTS" id="PR00081">
    <property type="entry name" value="GDHRDH"/>
</dbReference>
<reference evidence="4 5" key="1">
    <citation type="journal article" date="2024" name="Commun. Biol.">
        <title>Comparative genomic analysis of thermophilic fungi reveals convergent evolutionary adaptations and gene losses.</title>
        <authorList>
            <person name="Steindorff A.S."/>
            <person name="Aguilar-Pontes M.V."/>
            <person name="Robinson A.J."/>
            <person name="Andreopoulos B."/>
            <person name="LaButti K."/>
            <person name="Kuo A."/>
            <person name="Mondo S."/>
            <person name="Riley R."/>
            <person name="Otillar R."/>
            <person name="Haridas S."/>
            <person name="Lipzen A."/>
            <person name="Grimwood J."/>
            <person name="Schmutz J."/>
            <person name="Clum A."/>
            <person name="Reid I.D."/>
            <person name="Moisan M.C."/>
            <person name="Butler G."/>
            <person name="Nguyen T.T.M."/>
            <person name="Dewar K."/>
            <person name="Conant G."/>
            <person name="Drula E."/>
            <person name="Henrissat B."/>
            <person name="Hansel C."/>
            <person name="Singer S."/>
            <person name="Hutchinson M.I."/>
            <person name="de Vries R.P."/>
            <person name="Natvig D.O."/>
            <person name="Powell A.J."/>
            <person name="Tsang A."/>
            <person name="Grigoriev I.V."/>
        </authorList>
    </citation>
    <scope>NUCLEOTIDE SEQUENCE [LARGE SCALE GENOMIC DNA]</scope>
    <source>
        <strain evidence="4 5">CBS 494.80</strain>
    </source>
</reference>
<dbReference type="CDD" id="cd05233">
    <property type="entry name" value="SDR_c"/>
    <property type="match status" value="1"/>
</dbReference>
<dbReference type="Proteomes" id="UP001595075">
    <property type="component" value="Unassembled WGS sequence"/>
</dbReference>
<gene>
    <name evidence="4" type="ORF">VTL71DRAFT_1920</name>
</gene>
<dbReference type="InterPro" id="IPR036291">
    <property type="entry name" value="NAD(P)-bd_dom_sf"/>
</dbReference>
<dbReference type="InterPro" id="IPR002347">
    <property type="entry name" value="SDR_fam"/>
</dbReference>
<keyword evidence="2" id="KW-0560">Oxidoreductase</keyword>
<keyword evidence="5" id="KW-1185">Reference proteome</keyword>
<accession>A0ABR4CCK8</accession>
<dbReference type="PANTHER" id="PTHR42760">
    <property type="entry name" value="SHORT-CHAIN DEHYDROGENASES/REDUCTASES FAMILY MEMBER"/>
    <property type="match status" value="1"/>
</dbReference>
<comment type="caution">
    <text evidence="4">The sequence shown here is derived from an EMBL/GenBank/DDBJ whole genome shotgun (WGS) entry which is preliminary data.</text>
</comment>
<feature type="compositionally biased region" description="Polar residues" evidence="3">
    <location>
        <begin position="133"/>
        <end position="142"/>
    </location>
</feature>
<dbReference type="SUPFAM" id="SSF51735">
    <property type="entry name" value="NAD(P)-binding Rossmann-fold domains"/>
    <property type="match status" value="1"/>
</dbReference>
<name>A0ABR4CCK8_9HELO</name>
<dbReference type="Gene3D" id="3.40.50.720">
    <property type="entry name" value="NAD(P)-binding Rossmann-like Domain"/>
    <property type="match status" value="1"/>
</dbReference>
<feature type="region of interest" description="Disordered" evidence="3">
    <location>
        <begin position="124"/>
        <end position="145"/>
    </location>
</feature>